<dbReference type="Proteomes" id="UP000037043">
    <property type="component" value="Unassembled WGS sequence"/>
</dbReference>
<dbReference type="InterPro" id="IPR005467">
    <property type="entry name" value="His_kinase_dom"/>
</dbReference>
<protein>
    <recommendedName>
        <fullName evidence="3">histidine kinase</fullName>
        <ecNumber evidence="3">2.7.13.3</ecNumber>
    </recommendedName>
</protein>
<keyword evidence="5 11" id="KW-0808">Transferase</keyword>
<comment type="subcellular location">
    <subcellularLocation>
        <location evidence="2">Membrane</location>
    </subcellularLocation>
</comment>
<evidence type="ECO:0000256" key="1">
    <source>
        <dbReference type="ARBA" id="ARBA00000085"/>
    </source>
</evidence>
<dbReference type="SUPFAM" id="SSF158472">
    <property type="entry name" value="HAMP domain-like"/>
    <property type="match status" value="1"/>
</dbReference>
<dbReference type="InterPro" id="IPR004358">
    <property type="entry name" value="Sig_transdc_His_kin-like_C"/>
</dbReference>
<evidence type="ECO:0000256" key="5">
    <source>
        <dbReference type="ARBA" id="ARBA00022679"/>
    </source>
</evidence>
<evidence type="ECO:0000259" key="9">
    <source>
        <dbReference type="PROSITE" id="PS50109"/>
    </source>
</evidence>
<dbReference type="GO" id="GO:0016036">
    <property type="term" value="P:cellular response to phosphate starvation"/>
    <property type="evidence" value="ECO:0007669"/>
    <property type="project" value="TreeGrafter"/>
</dbReference>
<reference evidence="12" key="1">
    <citation type="submission" date="2015-08" db="EMBL/GenBank/DDBJ databases">
        <title>Genome sequence of the strict anaerobe Clostridium homopropionicum LuHBu1 (DSM 5847T).</title>
        <authorList>
            <person name="Poehlein A."/>
            <person name="Beck M."/>
            <person name="Schiel-Bengelsdorf B."/>
            <person name="Bengelsdorf F.R."/>
            <person name="Daniel R."/>
            <person name="Duerre P."/>
        </authorList>
    </citation>
    <scope>NUCLEOTIDE SEQUENCE [LARGE SCALE GENOMIC DNA]</scope>
    <source>
        <strain evidence="12">DSM 5847</strain>
    </source>
</reference>
<dbReference type="AlphaFoldDB" id="A0A0L6Z7P9"/>
<dbReference type="Gene3D" id="6.10.340.10">
    <property type="match status" value="1"/>
</dbReference>
<dbReference type="EC" id="2.7.13.3" evidence="3"/>
<dbReference type="InterPro" id="IPR003594">
    <property type="entry name" value="HATPase_dom"/>
</dbReference>
<dbReference type="InterPro" id="IPR036097">
    <property type="entry name" value="HisK_dim/P_sf"/>
</dbReference>
<dbReference type="Pfam" id="PF02518">
    <property type="entry name" value="HATPase_c"/>
    <property type="match status" value="1"/>
</dbReference>
<dbReference type="PANTHER" id="PTHR45453">
    <property type="entry name" value="PHOSPHATE REGULON SENSOR PROTEIN PHOR"/>
    <property type="match status" value="1"/>
</dbReference>
<feature type="transmembrane region" description="Helical" evidence="8">
    <location>
        <begin position="12"/>
        <end position="29"/>
    </location>
</feature>
<dbReference type="FunFam" id="3.30.565.10:FF:000006">
    <property type="entry name" value="Sensor histidine kinase WalK"/>
    <property type="match status" value="1"/>
</dbReference>
<evidence type="ECO:0000313" key="12">
    <source>
        <dbReference type="Proteomes" id="UP000037043"/>
    </source>
</evidence>
<dbReference type="Gene3D" id="1.10.287.130">
    <property type="match status" value="1"/>
</dbReference>
<dbReference type="EMBL" id="LHUR01000031">
    <property type="protein sequence ID" value="KOA18989.1"/>
    <property type="molecule type" value="Genomic_DNA"/>
</dbReference>
<evidence type="ECO:0000313" key="11">
    <source>
        <dbReference type="EMBL" id="KOA18989.1"/>
    </source>
</evidence>
<feature type="domain" description="HAMP" evidence="10">
    <location>
        <begin position="192"/>
        <end position="245"/>
    </location>
</feature>
<name>A0A0L6Z7P9_9CLOT</name>
<comment type="caution">
    <text evidence="11">The sequence shown here is derived from an EMBL/GenBank/DDBJ whole genome shotgun (WGS) entry which is preliminary data.</text>
</comment>
<comment type="catalytic activity">
    <reaction evidence="1">
        <text>ATP + protein L-histidine = ADP + protein N-phospho-L-histidine.</text>
        <dbReference type="EC" id="2.7.13.3"/>
    </reaction>
</comment>
<dbReference type="SMART" id="SM00388">
    <property type="entry name" value="HisKA"/>
    <property type="match status" value="1"/>
</dbReference>
<evidence type="ECO:0000259" key="10">
    <source>
        <dbReference type="PROSITE" id="PS50885"/>
    </source>
</evidence>
<dbReference type="PROSITE" id="PS50885">
    <property type="entry name" value="HAMP"/>
    <property type="match status" value="1"/>
</dbReference>
<feature type="domain" description="Histidine kinase" evidence="9">
    <location>
        <begin position="253"/>
        <end position="467"/>
    </location>
</feature>
<dbReference type="PATRIC" id="fig|1121318.3.peg.2742"/>
<organism evidence="11 12">
    <name type="scientific">Clostridium homopropionicum DSM 5847</name>
    <dbReference type="NCBI Taxonomy" id="1121318"/>
    <lineage>
        <taxon>Bacteria</taxon>
        <taxon>Bacillati</taxon>
        <taxon>Bacillota</taxon>
        <taxon>Clostridia</taxon>
        <taxon>Eubacteriales</taxon>
        <taxon>Clostridiaceae</taxon>
        <taxon>Clostridium</taxon>
    </lineage>
</organism>
<evidence type="ECO:0000256" key="3">
    <source>
        <dbReference type="ARBA" id="ARBA00012438"/>
    </source>
</evidence>
<keyword evidence="8" id="KW-0812">Transmembrane</keyword>
<sequence>MKNISLLKKLLLSFFIVIVGSYIITSIMANKMIDKSFNSYLENQLKEKSDNIIKLVEKSYDESKGIINIDKESLNRYAEDGSFDIVVKDIKGNTLYSSGNGYLMGKGTMGNMMKKHSQMMKMYNFNTSDYVEEEHQLYKNNAAIGTISIGYLGNYNPTVQDMEFRGNLNSVLLYSVILAILFGLIMSLILSKQITTPLVQINKIANEMKRGNFNIRSKVQTSTLELNELSQSMNYLAEGLQMQEALRKRLTSDMAHELRTPLTTLLNYVEGFIDGVWQPTGEKLNSCHEEILRLTKLVERLQDIAKLEQANLVLNKSSFNLSIELKKVVEVYKPFYSKKKLTLIENIHDDLEVFMDKDKIKQIIYNLLSNAFNYSNEKGEVVLTAYKKEDNIVISVQDKGIGIAKKDLSHIFERFYRADKSRTRETGGTGIGLTIVKSMVEAHGGTIKVESKLGEGSIFTIVLPVGLTIK</sequence>
<evidence type="ECO:0000256" key="4">
    <source>
        <dbReference type="ARBA" id="ARBA00022553"/>
    </source>
</evidence>
<dbReference type="SMART" id="SM00387">
    <property type="entry name" value="HATPase_c"/>
    <property type="match status" value="1"/>
</dbReference>
<gene>
    <name evidence="11" type="primary">phoR_5</name>
    <name evidence="11" type="ORF">CLHOM_27290</name>
</gene>
<dbReference type="PROSITE" id="PS50109">
    <property type="entry name" value="HIS_KIN"/>
    <property type="match status" value="1"/>
</dbReference>
<dbReference type="CDD" id="cd00075">
    <property type="entry name" value="HATPase"/>
    <property type="match status" value="1"/>
</dbReference>
<keyword evidence="4" id="KW-0597">Phosphoprotein</keyword>
<dbReference type="PANTHER" id="PTHR45453:SF1">
    <property type="entry name" value="PHOSPHATE REGULON SENSOR PROTEIN PHOR"/>
    <property type="match status" value="1"/>
</dbReference>
<evidence type="ECO:0000256" key="6">
    <source>
        <dbReference type="ARBA" id="ARBA00022777"/>
    </source>
</evidence>
<dbReference type="GO" id="GO:0004721">
    <property type="term" value="F:phosphoprotein phosphatase activity"/>
    <property type="evidence" value="ECO:0007669"/>
    <property type="project" value="TreeGrafter"/>
</dbReference>
<keyword evidence="12" id="KW-1185">Reference proteome</keyword>
<keyword evidence="6" id="KW-0418">Kinase</keyword>
<dbReference type="SUPFAM" id="SSF55874">
    <property type="entry name" value="ATPase domain of HSP90 chaperone/DNA topoisomerase II/histidine kinase"/>
    <property type="match status" value="1"/>
</dbReference>
<dbReference type="GO" id="GO:0005886">
    <property type="term" value="C:plasma membrane"/>
    <property type="evidence" value="ECO:0007669"/>
    <property type="project" value="TreeGrafter"/>
</dbReference>
<keyword evidence="7" id="KW-0902">Two-component regulatory system</keyword>
<dbReference type="STRING" id="36844.SAMN04488501_10924"/>
<dbReference type="InterPro" id="IPR003661">
    <property type="entry name" value="HisK_dim/P_dom"/>
</dbReference>
<dbReference type="SUPFAM" id="SSF47384">
    <property type="entry name" value="Homodimeric domain of signal transducing histidine kinase"/>
    <property type="match status" value="1"/>
</dbReference>
<feature type="transmembrane region" description="Helical" evidence="8">
    <location>
        <begin position="171"/>
        <end position="190"/>
    </location>
</feature>
<evidence type="ECO:0000256" key="2">
    <source>
        <dbReference type="ARBA" id="ARBA00004370"/>
    </source>
</evidence>
<dbReference type="Pfam" id="PF00672">
    <property type="entry name" value="HAMP"/>
    <property type="match status" value="1"/>
</dbReference>
<dbReference type="GO" id="GO:0000155">
    <property type="term" value="F:phosphorelay sensor kinase activity"/>
    <property type="evidence" value="ECO:0007669"/>
    <property type="project" value="InterPro"/>
</dbReference>
<dbReference type="Gene3D" id="3.30.565.10">
    <property type="entry name" value="Histidine kinase-like ATPase, C-terminal domain"/>
    <property type="match status" value="1"/>
</dbReference>
<dbReference type="CDD" id="cd06225">
    <property type="entry name" value="HAMP"/>
    <property type="match status" value="1"/>
</dbReference>
<keyword evidence="8" id="KW-0472">Membrane</keyword>
<dbReference type="InterPro" id="IPR050351">
    <property type="entry name" value="BphY/WalK/GraS-like"/>
</dbReference>
<evidence type="ECO:0000256" key="7">
    <source>
        <dbReference type="ARBA" id="ARBA00023012"/>
    </source>
</evidence>
<dbReference type="CDD" id="cd00082">
    <property type="entry name" value="HisKA"/>
    <property type="match status" value="1"/>
</dbReference>
<dbReference type="SMART" id="SM00304">
    <property type="entry name" value="HAMP"/>
    <property type="match status" value="1"/>
</dbReference>
<proteinExistence type="predicted"/>
<dbReference type="PRINTS" id="PR00344">
    <property type="entry name" value="BCTRLSENSOR"/>
</dbReference>
<accession>A0A0L6Z7P9</accession>
<dbReference type="InterPro" id="IPR036890">
    <property type="entry name" value="HATPase_C_sf"/>
</dbReference>
<dbReference type="Pfam" id="PF00512">
    <property type="entry name" value="HisKA"/>
    <property type="match status" value="1"/>
</dbReference>
<keyword evidence="8" id="KW-1133">Transmembrane helix</keyword>
<dbReference type="RefSeq" id="WP_052222210.1">
    <property type="nucleotide sequence ID" value="NZ_LHUR01000031.1"/>
</dbReference>
<dbReference type="InterPro" id="IPR003660">
    <property type="entry name" value="HAMP_dom"/>
</dbReference>
<evidence type="ECO:0000256" key="8">
    <source>
        <dbReference type="SAM" id="Phobius"/>
    </source>
</evidence>